<gene>
    <name evidence="2" type="ORF">MEUPH1_LOCUS10937</name>
</gene>
<dbReference type="Proteomes" id="UP001160148">
    <property type="component" value="Unassembled WGS sequence"/>
</dbReference>
<keyword evidence="3" id="KW-1185">Reference proteome</keyword>
<feature type="compositionally biased region" description="Low complexity" evidence="1">
    <location>
        <begin position="317"/>
        <end position="330"/>
    </location>
</feature>
<evidence type="ECO:0000313" key="2">
    <source>
        <dbReference type="EMBL" id="CAI6355032.1"/>
    </source>
</evidence>
<dbReference type="PANTHER" id="PTHR10773:SF19">
    <property type="match status" value="1"/>
</dbReference>
<feature type="region of interest" description="Disordered" evidence="1">
    <location>
        <begin position="308"/>
        <end position="332"/>
    </location>
</feature>
<reference evidence="2 3" key="1">
    <citation type="submission" date="2023-01" db="EMBL/GenBank/DDBJ databases">
        <authorList>
            <person name="Whitehead M."/>
        </authorList>
    </citation>
    <scope>NUCLEOTIDE SEQUENCE [LARGE SCALE GENOMIC DNA]</scope>
</reference>
<name>A0AAV0WHA6_9HEMI</name>
<evidence type="ECO:0000256" key="1">
    <source>
        <dbReference type="SAM" id="MobiDB-lite"/>
    </source>
</evidence>
<dbReference type="PANTHER" id="PTHR10773">
    <property type="entry name" value="DNA-DIRECTED RNA POLYMERASES I, II, AND III SUBUNIT RPABC2"/>
    <property type="match status" value="1"/>
</dbReference>
<sequence length="752" mass="86915">MKRSHKLLALANKNYMPLTKFKTKPTVSNEVLNTNESYLENWTVNDDNVEIDLNAINQIRSDVNLNKDNLNGVNINDFDIVFEGTITNDCNSFLKEVSLNEENIVIEPNAFPDTFDEIVINNDSNVFEPNNISDILLNNVQLEGNNDNLKQFSRSSKKLQTKNRVAGTSYISYKLVDGNLTKKCVIDSREIKPRCKHSEKVQKTKNTFMCGLFSEEDRKRLFKQFWSFKTWDEKKGYVRGLVQTREIVRRRKLKKNKILKKKESKNIALPLGTEKRKVCRHFFLSTLCLGENSFKRWTKSYELVTDSETEADELPDSKTNNSQGTTNNNSELLTAPRKIKKKEMVIKIKEWIELLPKVPSHYCRKSTSKIYVESTFFSLSDMFRVYSAWIIEQGFLSASKTLFLNTLKSEKISIHKPRKDQCDVCCGHKHGTIEENEYNAHLERKTLAREEKNRQKSLASNTKIVITMDLESVLLCPLTNASAMYYKQKLQVHNFTIYRLHDHDVTLYVWHESNGHVTANEFTSCIIDYISNLSTEVNEVTLISDGCNYQNRNKTLASALSMVAKKKNIIIEQLYLTKGHTMMEADSVHSTLEKIFKPPIYSPSDYIARMRLARPKQPYNIKVLNFDFFFNYDKTCTLNSLRPGKKVGDRVVTDICRILYCSNGNIFFKTDFTDNCGNANDWECLAEISNCNRVSRSNSNSSELIPLYNSPLPITKGKYDDLQSLKPIIEKDHYPFYDNLPHTNDQKKKKTI</sequence>
<protein>
    <submittedName>
        <fullName evidence="2">Uncharacterized protein</fullName>
    </submittedName>
</protein>
<comment type="caution">
    <text evidence="2">The sequence shown here is derived from an EMBL/GenBank/DDBJ whole genome shotgun (WGS) entry which is preliminary data.</text>
</comment>
<evidence type="ECO:0000313" key="3">
    <source>
        <dbReference type="Proteomes" id="UP001160148"/>
    </source>
</evidence>
<accession>A0AAV0WHA6</accession>
<organism evidence="2 3">
    <name type="scientific">Macrosiphum euphorbiae</name>
    <name type="common">potato aphid</name>
    <dbReference type="NCBI Taxonomy" id="13131"/>
    <lineage>
        <taxon>Eukaryota</taxon>
        <taxon>Metazoa</taxon>
        <taxon>Ecdysozoa</taxon>
        <taxon>Arthropoda</taxon>
        <taxon>Hexapoda</taxon>
        <taxon>Insecta</taxon>
        <taxon>Pterygota</taxon>
        <taxon>Neoptera</taxon>
        <taxon>Paraneoptera</taxon>
        <taxon>Hemiptera</taxon>
        <taxon>Sternorrhyncha</taxon>
        <taxon>Aphidomorpha</taxon>
        <taxon>Aphidoidea</taxon>
        <taxon>Aphididae</taxon>
        <taxon>Macrosiphini</taxon>
        <taxon>Macrosiphum</taxon>
    </lineage>
</organism>
<dbReference type="EMBL" id="CARXXK010000002">
    <property type="protein sequence ID" value="CAI6355032.1"/>
    <property type="molecule type" value="Genomic_DNA"/>
</dbReference>
<dbReference type="AlphaFoldDB" id="A0AAV0WHA6"/>
<proteinExistence type="predicted"/>